<accession>A0ABM7QVX9</accession>
<gene>
    <name evidence="1" type="ORF">LTWDN19_18760</name>
</gene>
<dbReference type="Proteomes" id="UP000825100">
    <property type="component" value="Chromosome"/>
</dbReference>
<reference evidence="1 2" key="1">
    <citation type="submission" date="2021-05" db="EMBL/GenBank/DDBJ databases">
        <title>Complete Genome Sequence of Latilactobacillus sp. Strain WDN19, a High D-Aspartate-producing Lactic Acid Bacterium Isolated from a Japanese Pickle.</title>
        <authorList>
            <person name="Kajitani K."/>
            <person name="Takahashi S."/>
        </authorList>
    </citation>
    <scope>NUCLEOTIDE SEQUENCE [LARGE SCALE GENOMIC DNA]</scope>
    <source>
        <strain evidence="1 2">WDN19</strain>
    </source>
</reference>
<sequence>MTECKYCRPPYNVTPSGGKITNHDNVYYSVSFYRKGVQQSWSQIKRCPECFRKLGD</sequence>
<dbReference type="EMBL" id="AP024685">
    <property type="protein sequence ID" value="BCX31309.1"/>
    <property type="molecule type" value="Genomic_DNA"/>
</dbReference>
<organism evidence="1 2">
    <name type="scientific">Latilactobacillus curvatus</name>
    <name type="common">Lactobacillus curvatus</name>
    <dbReference type="NCBI Taxonomy" id="28038"/>
    <lineage>
        <taxon>Bacteria</taxon>
        <taxon>Bacillati</taxon>
        <taxon>Bacillota</taxon>
        <taxon>Bacilli</taxon>
        <taxon>Lactobacillales</taxon>
        <taxon>Lactobacillaceae</taxon>
        <taxon>Latilactobacillus</taxon>
    </lineage>
</organism>
<name>A0ABM7QVX9_LATCU</name>
<proteinExistence type="predicted"/>
<keyword evidence="2" id="KW-1185">Reference proteome</keyword>
<protein>
    <submittedName>
        <fullName evidence="1">Uncharacterized protein</fullName>
    </submittedName>
</protein>
<evidence type="ECO:0000313" key="2">
    <source>
        <dbReference type="Proteomes" id="UP000825100"/>
    </source>
</evidence>
<evidence type="ECO:0000313" key="1">
    <source>
        <dbReference type="EMBL" id="BCX31309.1"/>
    </source>
</evidence>